<gene>
    <name evidence="1" type="ORF">RF11_03260</name>
</gene>
<dbReference type="AlphaFoldDB" id="A0A0C2MTL8"/>
<organism evidence="1 2">
    <name type="scientific">Thelohanellus kitauei</name>
    <name type="common">Myxosporean</name>
    <dbReference type="NCBI Taxonomy" id="669202"/>
    <lineage>
        <taxon>Eukaryota</taxon>
        <taxon>Metazoa</taxon>
        <taxon>Cnidaria</taxon>
        <taxon>Myxozoa</taxon>
        <taxon>Myxosporea</taxon>
        <taxon>Bivalvulida</taxon>
        <taxon>Platysporina</taxon>
        <taxon>Myxobolidae</taxon>
        <taxon>Thelohanellus</taxon>
    </lineage>
</organism>
<dbReference type="EMBL" id="JWZT01002009">
    <property type="protein sequence ID" value="KII70641.1"/>
    <property type="molecule type" value="Genomic_DNA"/>
</dbReference>
<evidence type="ECO:0000313" key="2">
    <source>
        <dbReference type="Proteomes" id="UP000031668"/>
    </source>
</evidence>
<keyword evidence="2" id="KW-1185">Reference proteome</keyword>
<proteinExistence type="predicted"/>
<name>A0A0C2MTL8_THEKT</name>
<sequence length="101" mass="11298">MKIETDAIQDGLLRVPGFAQVTYAQDLALPVGIGGRKRELFINASRFVSQLGTINGVLYDCRMTRGKFTALGAEASFRMFVPGFMLSRFNRIVNLFVLDYD</sequence>
<reference evidence="1 2" key="1">
    <citation type="journal article" date="2014" name="Genome Biol. Evol.">
        <title>The genome of the myxosporean Thelohanellus kitauei shows adaptations to nutrient acquisition within its fish host.</title>
        <authorList>
            <person name="Yang Y."/>
            <person name="Xiong J."/>
            <person name="Zhou Z."/>
            <person name="Huo F."/>
            <person name="Miao W."/>
            <person name="Ran C."/>
            <person name="Liu Y."/>
            <person name="Zhang J."/>
            <person name="Feng J."/>
            <person name="Wang M."/>
            <person name="Wang M."/>
            <person name="Wang L."/>
            <person name="Yao B."/>
        </authorList>
    </citation>
    <scope>NUCLEOTIDE SEQUENCE [LARGE SCALE GENOMIC DNA]</scope>
    <source>
        <strain evidence="1">Wuqing</strain>
    </source>
</reference>
<dbReference type="Proteomes" id="UP000031668">
    <property type="component" value="Unassembled WGS sequence"/>
</dbReference>
<evidence type="ECO:0000313" key="1">
    <source>
        <dbReference type="EMBL" id="KII70641.1"/>
    </source>
</evidence>
<protein>
    <submittedName>
        <fullName evidence="1">Uncharacterized protein</fullName>
    </submittedName>
</protein>
<comment type="caution">
    <text evidence="1">The sequence shown here is derived from an EMBL/GenBank/DDBJ whole genome shotgun (WGS) entry which is preliminary data.</text>
</comment>
<accession>A0A0C2MTL8</accession>